<keyword evidence="3" id="KW-1185">Reference proteome</keyword>
<dbReference type="AlphaFoldDB" id="A0A3M0I4K6"/>
<keyword evidence="1" id="KW-0812">Transmembrane</keyword>
<keyword evidence="1" id="KW-0472">Membrane</keyword>
<sequence>MLTSPNALLWRGLLAVAVGVVAVAWPEITIGAFVILFAVYAFLAAATDGARAFSSDRVEPVFGWLLLALLSVAAGVVALAWPGITALALTIWIGAWALATGALEIALAFRRGETPGHRAQFVLSGLLSVALAFVLFVRPDIGAVSLATVFGLFTLFYGTTVIVVSFQERRLLKDTRGAGPTGA</sequence>
<proteinExistence type="predicted"/>
<dbReference type="InterPro" id="IPR005325">
    <property type="entry name" value="DUF308_memb"/>
</dbReference>
<accession>A0A3M0I4K6</accession>
<dbReference type="GO" id="GO:0005886">
    <property type="term" value="C:plasma membrane"/>
    <property type="evidence" value="ECO:0007669"/>
    <property type="project" value="TreeGrafter"/>
</dbReference>
<comment type="caution">
    <text evidence="2">The sequence shown here is derived from an EMBL/GenBank/DDBJ whole genome shotgun (WGS) entry which is preliminary data.</text>
</comment>
<protein>
    <recommendedName>
        <fullName evidence="4">HdeD family acid-resistance protein</fullName>
    </recommendedName>
</protein>
<dbReference type="RefSeq" id="WP_121890997.1">
    <property type="nucleotide sequence ID" value="NZ_PENI01000012.1"/>
</dbReference>
<evidence type="ECO:0000313" key="3">
    <source>
        <dbReference type="Proteomes" id="UP000270471"/>
    </source>
</evidence>
<evidence type="ECO:0008006" key="4">
    <source>
        <dbReference type="Google" id="ProtNLM"/>
    </source>
</evidence>
<dbReference type="PANTHER" id="PTHR34989:SF1">
    <property type="entry name" value="PROTEIN HDED"/>
    <property type="match status" value="1"/>
</dbReference>
<evidence type="ECO:0000313" key="2">
    <source>
        <dbReference type="EMBL" id="RMB84157.1"/>
    </source>
</evidence>
<feature type="transmembrane region" description="Helical" evidence="1">
    <location>
        <begin position="121"/>
        <end position="137"/>
    </location>
</feature>
<dbReference type="Proteomes" id="UP000270471">
    <property type="component" value="Unassembled WGS sequence"/>
</dbReference>
<organism evidence="2 3">
    <name type="scientific">Streptomyces shenzhenensis</name>
    <dbReference type="NCBI Taxonomy" id="943815"/>
    <lineage>
        <taxon>Bacteria</taxon>
        <taxon>Bacillati</taxon>
        <taxon>Actinomycetota</taxon>
        <taxon>Actinomycetes</taxon>
        <taxon>Kitasatosporales</taxon>
        <taxon>Streptomycetaceae</taxon>
        <taxon>Streptomyces</taxon>
    </lineage>
</organism>
<reference evidence="2 3" key="1">
    <citation type="submission" date="2017-11" db="EMBL/GenBank/DDBJ databases">
        <title>Draft genome of actinobacteria isolated from guarana (Paullinia cupana (Mart.) Ducke.</title>
        <authorList>
            <person name="Siqueira K.A."/>
            <person name="Liotti R.G."/>
            <person name="Mendes T.A.O."/>
            <person name="Soares M.A."/>
        </authorList>
    </citation>
    <scope>NUCLEOTIDE SEQUENCE [LARGE SCALE GENOMIC DNA]</scope>
    <source>
        <strain evidence="2 3">193</strain>
    </source>
</reference>
<keyword evidence="1" id="KW-1133">Transmembrane helix</keyword>
<dbReference type="PANTHER" id="PTHR34989">
    <property type="entry name" value="PROTEIN HDED"/>
    <property type="match status" value="1"/>
</dbReference>
<feature type="transmembrane region" description="Helical" evidence="1">
    <location>
        <begin position="31"/>
        <end position="49"/>
    </location>
</feature>
<feature type="transmembrane region" description="Helical" evidence="1">
    <location>
        <begin position="87"/>
        <end position="109"/>
    </location>
</feature>
<feature type="transmembrane region" description="Helical" evidence="1">
    <location>
        <begin position="143"/>
        <end position="166"/>
    </location>
</feature>
<dbReference type="OrthoDB" id="3823166at2"/>
<feature type="transmembrane region" description="Helical" evidence="1">
    <location>
        <begin position="61"/>
        <end position="81"/>
    </location>
</feature>
<feature type="transmembrane region" description="Helical" evidence="1">
    <location>
        <begin position="7"/>
        <end position="25"/>
    </location>
</feature>
<evidence type="ECO:0000256" key="1">
    <source>
        <dbReference type="SAM" id="Phobius"/>
    </source>
</evidence>
<dbReference type="InterPro" id="IPR052712">
    <property type="entry name" value="Acid_resist_chaperone_HdeD"/>
</dbReference>
<dbReference type="EMBL" id="PENI01000012">
    <property type="protein sequence ID" value="RMB84157.1"/>
    <property type="molecule type" value="Genomic_DNA"/>
</dbReference>
<gene>
    <name evidence="2" type="ORF">CTZ28_19765</name>
</gene>
<dbReference type="Pfam" id="PF03729">
    <property type="entry name" value="DUF308"/>
    <property type="match status" value="1"/>
</dbReference>
<name>A0A3M0I4K6_9ACTN</name>